<evidence type="ECO:0000256" key="1">
    <source>
        <dbReference type="ARBA" id="ARBA00021948"/>
    </source>
</evidence>
<sequence length="258" mass="26590">MITGMDAYLTQGTYRVRCDWGPPGADAVGPGAAIVAVVDVLSFTTALTVAADRGAEVFPYRWRDERAETFAAERGAVLAVGRSQVSPGRPVSLSPATIRAVARLDRLVLPSPNGSTVSRRLAEAGATVIGVSLRNASAAARWTAGRLPDGAAVAVIASGERWPDGSLRPAVEDLWGAGAFLQGLIEQGVTGLSPEAAAAAAAYRHVEPDVRAALLDCVGGRELVSGGYRQDVEIAAEHGASTVVPLLSGESFRPAPAP</sequence>
<dbReference type="AlphaFoldDB" id="A0A1I2I5V6"/>
<dbReference type="GO" id="GO:0050532">
    <property type="term" value="F:2-phosphosulfolactate phosphatase activity"/>
    <property type="evidence" value="ECO:0007669"/>
    <property type="project" value="InterPro"/>
</dbReference>
<dbReference type="STRING" id="35752.SAMN05421541_109216"/>
<dbReference type="SUPFAM" id="SSF142823">
    <property type="entry name" value="ComB-like"/>
    <property type="match status" value="1"/>
</dbReference>
<evidence type="ECO:0000313" key="3">
    <source>
        <dbReference type="Proteomes" id="UP000199645"/>
    </source>
</evidence>
<dbReference type="Proteomes" id="UP000199645">
    <property type="component" value="Unassembled WGS sequence"/>
</dbReference>
<reference evidence="2 3" key="1">
    <citation type="submission" date="2016-10" db="EMBL/GenBank/DDBJ databases">
        <authorList>
            <person name="de Groot N.N."/>
        </authorList>
    </citation>
    <scope>NUCLEOTIDE SEQUENCE [LARGE SCALE GENOMIC DNA]</scope>
    <source>
        <strain evidence="2 3">DSM 43019</strain>
    </source>
</reference>
<name>A0A1I2I5V6_9ACTN</name>
<protein>
    <recommendedName>
        <fullName evidence="1">Probable 2-phosphosulfolactate phosphatase</fullName>
    </recommendedName>
</protein>
<dbReference type="InterPro" id="IPR036702">
    <property type="entry name" value="ComB-like_sf"/>
</dbReference>
<dbReference type="Pfam" id="PF04029">
    <property type="entry name" value="2-ph_phosp"/>
    <property type="match status" value="1"/>
</dbReference>
<organism evidence="2 3">
    <name type="scientific">Actinoplanes philippinensis</name>
    <dbReference type="NCBI Taxonomy" id="35752"/>
    <lineage>
        <taxon>Bacteria</taxon>
        <taxon>Bacillati</taxon>
        <taxon>Actinomycetota</taxon>
        <taxon>Actinomycetes</taxon>
        <taxon>Micromonosporales</taxon>
        <taxon>Micromonosporaceae</taxon>
        <taxon>Actinoplanes</taxon>
    </lineage>
</organism>
<evidence type="ECO:0000313" key="2">
    <source>
        <dbReference type="EMBL" id="SFF36276.1"/>
    </source>
</evidence>
<keyword evidence="3" id="KW-1185">Reference proteome</keyword>
<dbReference type="InterPro" id="IPR005238">
    <property type="entry name" value="ComB-like"/>
</dbReference>
<dbReference type="Gene3D" id="3.90.1560.10">
    <property type="entry name" value="ComB-like"/>
    <property type="match status" value="1"/>
</dbReference>
<proteinExistence type="predicted"/>
<dbReference type="GO" id="GO:0000287">
    <property type="term" value="F:magnesium ion binding"/>
    <property type="evidence" value="ECO:0007669"/>
    <property type="project" value="InterPro"/>
</dbReference>
<gene>
    <name evidence="2" type="ORF">SAMN05421541_109216</name>
</gene>
<accession>A0A1I2I5V6</accession>
<dbReference type="EMBL" id="FONV01000009">
    <property type="protein sequence ID" value="SFF36276.1"/>
    <property type="molecule type" value="Genomic_DNA"/>
</dbReference>
<dbReference type="RefSeq" id="WP_239143656.1">
    <property type="nucleotide sequence ID" value="NZ_BOMT01000053.1"/>
</dbReference>